<gene>
    <name evidence="2" type="ORF">TJEJU_3567</name>
</gene>
<dbReference type="EMBL" id="LT899436">
    <property type="protein sequence ID" value="SNR17211.1"/>
    <property type="molecule type" value="Genomic_DNA"/>
</dbReference>
<dbReference type="Proteomes" id="UP000215214">
    <property type="component" value="Chromosome TJEJU"/>
</dbReference>
<sequence>MMVIRITTQMILLSFLGLLLSCSTKENKPKKTIEKKKDSIPIEVPLQNSKYHYVANDETLLYGDTNIDYTSTKIDTLDFLEPVEIIEKHETLTHTYVNLDSRIKELKGFVCKIRTLDAKEGYIFSEFLRTNHQIAKYINVTGLDEKSISKHGKFSKGKALLQLFNSFDSTSLKTYYYTTANRLSVRKTPSLNGERITILKYMSPLELVEDLPSKKEIVNDVELGKIRGNWCKVKLLNKQEGYVFNGYLSSFENLSSKSIPKGIEPQELLINGKLKTTTTLNRFLEVMGKPDSIKYYKVVKEDFSDKINRTYKNGILYIQQITPYDYFDYGGGGWIYDDVKMKFYYKNGVEYEELNGEVSFADINFSLNNNHILYNGFKIDSTTTLKTITQLFPIQSIQKFWRYNDYPSKLYEFGVVRNKNSGSEINWQLFCDEKARSFNVYWYD</sequence>
<dbReference type="Gene3D" id="2.30.30.40">
    <property type="entry name" value="SH3 Domains"/>
    <property type="match status" value="1"/>
</dbReference>
<organism evidence="2 3">
    <name type="scientific">Tenacibaculum jejuense</name>
    <dbReference type="NCBI Taxonomy" id="584609"/>
    <lineage>
        <taxon>Bacteria</taxon>
        <taxon>Pseudomonadati</taxon>
        <taxon>Bacteroidota</taxon>
        <taxon>Flavobacteriia</taxon>
        <taxon>Flavobacteriales</taxon>
        <taxon>Flavobacteriaceae</taxon>
        <taxon>Tenacibaculum</taxon>
    </lineage>
</organism>
<keyword evidence="2" id="KW-0449">Lipoprotein</keyword>
<evidence type="ECO:0000313" key="3">
    <source>
        <dbReference type="Proteomes" id="UP000215214"/>
    </source>
</evidence>
<evidence type="ECO:0000313" key="2">
    <source>
        <dbReference type="EMBL" id="SNR17211.1"/>
    </source>
</evidence>
<dbReference type="KEGG" id="tje:TJEJU_3567"/>
<reference evidence="2 3" key="1">
    <citation type="submission" date="2017-07" db="EMBL/GenBank/DDBJ databases">
        <authorList>
            <person name="Sun Z.S."/>
            <person name="Albrecht U."/>
            <person name="Echele G."/>
            <person name="Lee C.C."/>
        </authorList>
    </citation>
    <scope>NUCLEOTIDE SEQUENCE [LARGE SCALE GENOMIC DNA]</scope>
    <source>
        <strain evidence="3">type strain: KCTC 22618</strain>
    </source>
</reference>
<keyword evidence="3" id="KW-1185">Reference proteome</keyword>
<dbReference type="AlphaFoldDB" id="A0A238UDH3"/>
<feature type="domain" description="SH3b" evidence="1">
    <location>
        <begin position="182"/>
        <end position="249"/>
    </location>
</feature>
<evidence type="ECO:0000259" key="1">
    <source>
        <dbReference type="Pfam" id="PF08239"/>
    </source>
</evidence>
<proteinExistence type="predicted"/>
<protein>
    <submittedName>
        <fullName evidence="2">Probable lipoprotein</fullName>
    </submittedName>
</protein>
<accession>A0A238UDH3</accession>
<name>A0A238UDH3_9FLAO</name>
<dbReference type="Pfam" id="PF08239">
    <property type="entry name" value="SH3_3"/>
    <property type="match status" value="1"/>
</dbReference>
<dbReference type="PROSITE" id="PS51257">
    <property type="entry name" value="PROKAR_LIPOPROTEIN"/>
    <property type="match status" value="1"/>
</dbReference>
<dbReference type="InterPro" id="IPR003646">
    <property type="entry name" value="SH3-like_bac-type"/>
</dbReference>